<gene>
    <name evidence="1" type="ORF">BJ212DRAFT_1287221</name>
</gene>
<protein>
    <submittedName>
        <fullName evidence="1">Uncharacterized protein</fullName>
    </submittedName>
</protein>
<dbReference type="Proteomes" id="UP000807769">
    <property type="component" value="Unassembled WGS sequence"/>
</dbReference>
<organism evidence="1 2">
    <name type="scientific">Suillus subaureus</name>
    <dbReference type="NCBI Taxonomy" id="48587"/>
    <lineage>
        <taxon>Eukaryota</taxon>
        <taxon>Fungi</taxon>
        <taxon>Dikarya</taxon>
        <taxon>Basidiomycota</taxon>
        <taxon>Agaricomycotina</taxon>
        <taxon>Agaricomycetes</taxon>
        <taxon>Agaricomycetidae</taxon>
        <taxon>Boletales</taxon>
        <taxon>Suillineae</taxon>
        <taxon>Suillaceae</taxon>
        <taxon>Suillus</taxon>
    </lineage>
</organism>
<name>A0A9P7DQE9_9AGAM</name>
<evidence type="ECO:0000313" key="2">
    <source>
        <dbReference type="Proteomes" id="UP000807769"/>
    </source>
</evidence>
<dbReference type="RefSeq" id="XP_041185917.1">
    <property type="nucleotide sequence ID" value="XM_041331983.1"/>
</dbReference>
<sequence length="114" mass="13192">MPSYQVINLWMKSQGRVINSTNYWNLYAGYFKDRMCQELVRLGDGTPPQDGTGVRCQCYELFKRSYPDTYQDILNIYGSLNMLTDNQTIAQCTQSFQKLYKRVGSIVSNLIPIL</sequence>
<dbReference type="EMBL" id="JABBWG010000111">
    <property type="protein sequence ID" value="KAG1800605.1"/>
    <property type="molecule type" value="Genomic_DNA"/>
</dbReference>
<dbReference type="GeneID" id="64626000"/>
<proteinExistence type="predicted"/>
<evidence type="ECO:0000313" key="1">
    <source>
        <dbReference type="EMBL" id="KAG1800605.1"/>
    </source>
</evidence>
<accession>A0A9P7DQE9</accession>
<reference evidence="1" key="1">
    <citation type="journal article" date="2020" name="New Phytol.">
        <title>Comparative genomics reveals dynamic genome evolution in host specialist ectomycorrhizal fungi.</title>
        <authorList>
            <person name="Lofgren L.A."/>
            <person name="Nguyen N.H."/>
            <person name="Vilgalys R."/>
            <person name="Ruytinx J."/>
            <person name="Liao H.L."/>
            <person name="Branco S."/>
            <person name="Kuo A."/>
            <person name="LaButti K."/>
            <person name="Lipzen A."/>
            <person name="Andreopoulos W."/>
            <person name="Pangilinan J."/>
            <person name="Riley R."/>
            <person name="Hundley H."/>
            <person name="Na H."/>
            <person name="Barry K."/>
            <person name="Grigoriev I.V."/>
            <person name="Stajich J.E."/>
            <person name="Kennedy P.G."/>
        </authorList>
    </citation>
    <scope>NUCLEOTIDE SEQUENCE</scope>
    <source>
        <strain evidence="1">MN1</strain>
    </source>
</reference>
<comment type="caution">
    <text evidence="1">The sequence shown here is derived from an EMBL/GenBank/DDBJ whole genome shotgun (WGS) entry which is preliminary data.</text>
</comment>
<keyword evidence="2" id="KW-1185">Reference proteome</keyword>
<dbReference type="AlphaFoldDB" id="A0A9P7DQE9"/>
<dbReference type="OrthoDB" id="2693043at2759"/>